<proteinExistence type="predicted"/>
<evidence type="ECO:0000256" key="3">
    <source>
        <dbReference type="ARBA" id="ARBA00022989"/>
    </source>
</evidence>
<keyword evidence="3" id="KW-1133">Transmembrane helix</keyword>
<dbReference type="Gene3D" id="3.30.1150.10">
    <property type="match status" value="1"/>
</dbReference>
<comment type="subcellular location">
    <subcellularLocation>
        <location evidence="1">Membrane</location>
        <topology evidence="1">Single-pass membrane protein</topology>
    </subcellularLocation>
</comment>
<dbReference type="EMBL" id="FWXT01000001">
    <property type="protein sequence ID" value="SMC68589.1"/>
    <property type="molecule type" value="Genomic_DNA"/>
</dbReference>
<dbReference type="InterPro" id="IPR006260">
    <property type="entry name" value="TonB/TolA_C"/>
</dbReference>
<keyword evidence="8" id="KW-1185">Reference proteome</keyword>
<dbReference type="PROSITE" id="PS52015">
    <property type="entry name" value="TONB_CTD"/>
    <property type="match status" value="1"/>
</dbReference>
<evidence type="ECO:0000256" key="5">
    <source>
        <dbReference type="SAM" id="SignalP"/>
    </source>
</evidence>
<dbReference type="RefSeq" id="WP_084238149.1">
    <property type="nucleotide sequence ID" value="NZ_FWXT01000001.1"/>
</dbReference>
<dbReference type="GO" id="GO:0016020">
    <property type="term" value="C:membrane"/>
    <property type="evidence" value="ECO:0007669"/>
    <property type="project" value="UniProtKB-SubCell"/>
</dbReference>
<dbReference type="SUPFAM" id="SSF74653">
    <property type="entry name" value="TolA/TonB C-terminal domain"/>
    <property type="match status" value="1"/>
</dbReference>
<evidence type="ECO:0000256" key="2">
    <source>
        <dbReference type="ARBA" id="ARBA00022692"/>
    </source>
</evidence>
<feature type="domain" description="TonB C-terminal" evidence="6">
    <location>
        <begin position="22"/>
        <end position="117"/>
    </location>
</feature>
<dbReference type="NCBIfam" id="TIGR01352">
    <property type="entry name" value="tonB_Cterm"/>
    <property type="match status" value="1"/>
</dbReference>
<gene>
    <name evidence="7" type="ORF">SAMN04488524_1978</name>
</gene>
<evidence type="ECO:0000256" key="4">
    <source>
        <dbReference type="ARBA" id="ARBA00023136"/>
    </source>
</evidence>
<dbReference type="Pfam" id="PF03544">
    <property type="entry name" value="TonB_C"/>
    <property type="match status" value="1"/>
</dbReference>
<feature type="chain" id="PRO_5012777381" evidence="5">
    <location>
        <begin position="20"/>
        <end position="217"/>
    </location>
</feature>
<organism evidence="7 8">
    <name type="scientific">Pedobacter africanus</name>
    <dbReference type="NCBI Taxonomy" id="151894"/>
    <lineage>
        <taxon>Bacteria</taxon>
        <taxon>Pseudomonadati</taxon>
        <taxon>Bacteroidota</taxon>
        <taxon>Sphingobacteriia</taxon>
        <taxon>Sphingobacteriales</taxon>
        <taxon>Sphingobacteriaceae</taxon>
        <taxon>Pedobacter</taxon>
    </lineage>
</organism>
<dbReference type="InterPro" id="IPR037682">
    <property type="entry name" value="TonB_C"/>
</dbReference>
<evidence type="ECO:0000313" key="8">
    <source>
        <dbReference type="Proteomes" id="UP000192756"/>
    </source>
</evidence>
<name>A0A1W2B6M9_9SPHI</name>
<reference evidence="8" key="1">
    <citation type="submission" date="2017-04" db="EMBL/GenBank/DDBJ databases">
        <authorList>
            <person name="Varghese N."/>
            <person name="Submissions S."/>
        </authorList>
    </citation>
    <scope>NUCLEOTIDE SEQUENCE [LARGE SCALE GENOMIC DNA]</scope>
    <source>
        <strain evidence="8">DSM 12126</strain>
    </source>
</reference>
<feature type="signal peptide" evidence="5">
    <location>
        <begin position="1"/>
        <end position="19"/>
    </location>
</feature>
<evidence type="ECO:0000256" key="1">
    <source>
        <dbReference type="ARBA" id="ARBA00004167"/>
    </source>
</evidence>
<dbReference type="GO" id="GO:0055085">
    <property type="term" value="P:transmembrane transport"/>
    <property type="evidence" value="ECO:0007669"/>
    <property type="project" value="InterPro"/>
</dbReference>
<keyword evidence="2" id="KW-0812">Transmembrane</keyword>
<protein>
    <submittedName>
        <fullName evidence="7">TonB family C-terminal domain-containing protein</fullName>
    </submittedName>
</protein>
<sequence length="217" mass="24639">MTKILGFAFFMLCALGLSAQPVVKGGLEAFVAANNVYPQYSLQNCIQGTVTISFKLDKNGFVYYSKIRSGIGTDLDDEALRLIRLSSGKWIVPKNHDTTVFLIAPIKFTLSGYNCENKNPEEIKRAITLYRSNQGLAGTIQNFYRNKEKGTYKKAEEARIIALRTELGYDDEYFQERIKDGLKKLKQKDKLGACEDFLFVKYMGSDLADEMLDKYCR</sequence>
<dbReference type="AlphaFoldDB" id="A0A1W2B6M9"/>
<evidence type="ECO:0000259" key="6">
    <source>
        <dbReference type="PROSITE" id="PS52015"/>
    </source>
</evidence>
<dbReference type="STRING" id="151894.SAMN04488524_1978"/>
<keyword evidence="5" id="KW-0732">Signal</keyword>
<evidence type="ECO:0000313" key="7">
    <source>
        <dbReference type="EMBL" id="SMC68589.1"/>
    </source>
</evidence>
<dbReference type="OrthoDB" id="1096636at2"/>
<dbReference type="Proteomes" id="UP000192756">
    <property type="component" value="Unassembled WGS sequence"/>
</dbReference>
<keyword evidence="4" id="KW-0472">Membrane</keyword>
<accession>A0A1W2B6M9</accession>